<sequence>MTEKVFADSKPEEVTQAVKDAIDAGYRHLDCIYIYGNEVEVEEAIRFKIEEGVVRREDIFVTSKVLSVEAWG</sequence>
<evidence type="ECO:0000259" key="1">
    <source>
        <dbReference type="Pfam" id="PF00248"/>
    </source>
</evidence>
<protein>
    <recommendedName>
        <fullName evidence="1">NADP-dependent oxidoreductase domain-containing protein</fullName>
    </recommendedName>
</protein>
<dbReference type="InterPro" id="IPR036812">
    <property type="entry name" value="NAD(P)_OxRdtase_dom_sf"/>
</dbReference>
<dbReference type="SUPFAM" id="SSF51430">
    <property type="entry name" value="NAD(P)-linked oxidoreductase"/>
    <property type="match status" value="1"/>
</dbReference>
<dbReference type="InterPro" id="IPR023210">
    <property type="entry name" value="NADP_OxRdtase_dom"/>
</dbReference>
<dbReference type="InterPro" id="IPR020471">
    <property type="entry name" value="AKR"/>
</dbReference>
<organism evidence="2">
    <name type="scientific">Timema shepardi</name>
    <name type="common">Walking stick</name>
    <dbReference type="NCBI Taxonomy" id="629360"/>
    <lineage>
        <taxon>Eukaryota</taxon>
        <taxon>Metazoa</taxon>
        <taxon>Ecdysozoa</taxon>
        <taxon>Arthropoda</taxon>
        <taxon>Hexapoda</taxon>
        <taxon>Insecta</taxon>
        <taxon>Pterygota</taxon>
        <taxon>Neoptera</taxon>
        <taxon>Polyneoptera</taxon>
        <taxon>Phasmatodea</taxon>
        <taxon>Timematodea</taxon>
        <taxon>Timematoidea</taxon>
        <taxon>Timematidae</taxon>
        <taxon>Timema</taxon>
    </lineage>
</organism>
<evidence type="ECO:0000313" key="2">
    <source>
        <dbReference type="EMBL" id="CAD7259980.1"/>
    </source>
</evidence>
<reference evidence="2" key="1">
    <citation type="submission" date="2020-11" db="EMBL/GenBank/DDBJ databases">
        <authorList>
            <person name="Tran Van P."/>
        </authorList>
    </citation>
    <scope>NUCLEOTIDE SEQUENCE</scope>
</reference>
<dbReference type="EMBL" id="OC001467">
    <property type="protein sequence ID" value="CAD7259980.1"/>
    <property type="molecule type" value="Genomic_DNA"/>
</dbReference>
<dbReference type="Pfam" id="PF00248">
    <property type="entry name" value="Aldo_ket_red"/>
    <property type="match status" value="1"/>
</dbReference>
<feature type="domain" description="NADP-dependent oxidoreductase" evidence="1">
    <location>
        <begin position="9"/>
        <end position="65"/>
    </location>
</feature>
<dbReference type="Gene3D" id="3.20.20.100">
    <property type="entry name" value="NADP-dependent oxidoreductase domain"/>
    <property type="match status" value="1"/>
</dbReference>
<dbReference type="PANTHER" id="PTHR11732">
    <property type="entry name" value="ALDO/KETO REDUCTASE"/>
    <property type="match status" value="1"/>
</dbReference>
<accession>A0A7R9AU60</accession>
<dbReference type="GO" id="GO:0016491">
    <property type="term" value="F:oxidoreductase activity"/>
    <property type="evidence" value="ECO:0007669"/>
    <property type="project" value="InterPro"/>
</dbReference>
<proteinExistence type="predicted"/>
<dbReference type="AlphaFoldDB" id="A0A7R9AU60"/>
<gene>
    <name evidence="2" type="ORF">TSIB3V08_LOCUS4173</name>
</gene>
<name>A0A7R9AU60_TIMSH</name>